<name>A0A1M5KLF1_9GAMM</name>
<accession>A0A1M5KLF1</accession>
<gene>
    <name evidence="2" type="ORF">SAMN04488068_0639</name>
</gene>
<keyword evidence="3" id="KW-1185">Reference proteome</keyword>
<keyword evidence="1" id="KW-0732">Signal</keyword>
<proteinExistence type="predicted"/>
<dbReference type="InterPro" id="IPR010870">
    <property type="entry name" value="Porin_O/P"/>
</dbReference>
<evidence type="ECO:0000313" key="3">
    <source>
        <dbReference type="Proteomes" id="UP000199758"/>
    </source>
</evidence>
<dbReference type="RefSeq" id="WP_072893772.1">
    <property type="nucleotide sequence ID" value="NZ_FQWZ01000001.1"/>
</dbReference>
<dbReference type="SUPFAM" id="SSF56935">
    <property type="entry name" value="Porins"/>
    <property type="match status" value="1"/>
</dbReference>
<dbReference type="Pfam" id="PF07396">
    <property type="entry name" value="Porin_O_P"/>
    <property type="match status" value="1"/>
</dbReference>
<evidence type="ECO:0000256" key="1">
    <source>
        <dbReference type="SAM" id="SignalP"/>
    </source>
</evidence>
<evidence type="ECO:0000313" key="2">
    <source>
        <dbReference type="EMBL" id="SHG53692.1"/>
    </source>
</evidence>
<dbReference type="OrthoDB" id="9807854at2"/>
<dbReference type="Gene3D" id="2.40.160.10">
    <property type="entry name" value="Porin"/>
    <property type="match status" value="1"/>
</dbReference>
<sequence length="458" mass="50145">MTKTPFAAAAFALLASATASAASIDLYVDSQTQQLYSQPGPGRVKLGTFVPQDDKAATSAAPSAPAAASVPVAAKPATPAEKKWFDKLALRGYTQIRFNQELGGDAQELRSPGDRFIGENQSLGIRRARVILSGDVSEHLSIYIQPDFASTPAGSSTGNFAQLRDVYADLFFDKDHEYRIRAGQSKIPYGWENLQSSQNRLTLDRADALNSAVRDERDLAVIFYWEPKEIAGRFRDLVRSGLKGSGDYGVIGFGAYNGQGANRLEANDSLHTVAHVSYPFKFESGQYFEVGVDAYTGFFRSATGSATINGNTFTPTLAGRQRGPLDQRVSAHFIYYPQPFGLQGEWTVGSGPQLDTALQTVTSQSLKGGYLQAMYRIQSSHGDFVPFVKYQTFDGGSKFDTNAPRLQVDEVEAGLEWQIVPEIEVTTAYSYMDRTNVGSAPYRNQSGNLLRVQLQFNY</sequence>
<dbReference type="EMBL" id="FQWZ01000001">
    <property type="protein sequence ID" value="SHG53692.1"/>
    <property type="molecule type" value="Genomic_DNA"/>
</dbReference>
<feature type="chain" id="PRO_5012409366" evidence="1">
    <location>
        <begin position="22"/>
        <end position="458"/>
    </location>
</feature>
<dbReference type="InterPro" id="IPR023614">
    <property type="entry name" value="Porin_dom_sf"/>
</dbReference>
<organism evidence="2 3">
    <name type="scientific">Hydrocarboniphaga daqingensis</name>
    <dbReference type="NCBI Taxonomy" id="490188"/>
    <lineage>
        <taxon>Bacteria</taxon>
        <taxon>Pseudomonadati</taxon>
        <taxon>Pseudomonadota</taxon>
        <taxon>Gammaproteobacteria</taxon>
        <taxon>Nevskiales</taxon>
        <taxon>Nevskiaceae</taxon>
        <taxon>Hydrocarboniphaga</taxon>
    </lineage>
</organism>
<dbReference type="AlphaFoldDB" id="A0A1M5KLF1"/>
<feature type="signal peptide" evidence="1">
    <location>
        <begin position="1"/>
        <end position="21"/>
    </location>
</feature>
<reference evidence="2" key="1">
    <citation type="submission" date="2016-11" db="EMBL/GenBank/DDBJ databases">
        <authorList>
            <person name="Jaros S."/>
            <person name="Januszkiewicz K."/>
            <person name="Wedrychowicz H."/>
        </authorList>
    </citation>
    <scope>NUCLEOTIDE SEQUENCE [LARGE SCALE GENOMIC DNA]</scope>
    <source>
        <strain evidence="2">CGMCC 1.7049</strain>
    </source>
</reference>
<protein>
    <submittedName>
        <fullName evidence="2">Phosphate-selective porin</fullName>
    </submittedName>
</protein>
<dbReference type="STRING" id="490188.SAMN04488068_0639"/>
<dbReference type="Proteomes" id="UP000199758">
    <property type="component" value="Unassembled WGS sequence"/>
</dbReference>